<evidence type="ECO:0000256" key="5">
    <source>
        <dbReference type="ARBA" id="ARBA00023242"/>
    </source>
</evidence>
<dbReference type="PROSITE" id="PS00463">
    <property type="entry name" value="ZN2_CY6_FUNGAL_1"/>
    <property type="match status" value="1"/>
</dbReference>
<dbReference type="CDD" id="cd12148">
    <property type="entry name" value="fungal_TF_MHR"/>
    <property type="match status" value="1"/>
</dbReference>
<dbReference type="InterPro" id="IPR036864">
    <property type="entry name" value="Zn2-C6_fun-type_DNA-bd_sf"/>
</dbReference>
<dbReference type="GeneID" id="54478669"/>
<sequence>MRNATACKQCRQSKRRCARPAVDGVPCNNCHRRFQHCSFCPLPHDRPRHLNVSIAPEVQSPDSSRPEDLLARLTNTQKLALVDNYFALIHDRPHSLFHRPTFMAELQANRIRTSLILSVCALASYLSTDDAIRTLGQEMALASKNLLLADIGSPAIAHIQTAILLATIYAAERQPRADAMFFAIGARMAQILRLHDVHEGDDAVTAETKARVWWTLIMFDYWGSAGLMIRRQLEHQPSNIPYPGPEDIFQAARPFQQTLEVPGSGLWAHMINLVKIFGFIQDLHQELATQRLSHSDVDSKVEDLAKRLDAWASALPKGVVLSDDNIKDHISRGLGGAFMALHLGFHHYFTLLFYHSLDSYQPPTVNKSTFTQRCRGHAMKYSELLQTSRNTPGCEASYPVMGHMAVVSSSVLLHMLLFGDDNELVGARESLMGNFAALVELEKFWPSLGVSMRRLHTFQDVCRQPANMSTYRIDQWMFRFLYEHSNSIGDRVAPKEGGGGGDSCSVSPAASMMSSNAEAPPLPPRFQEVAKGREAVLTSALDFLRR</sequence>
<dbReference type="Proteomes" id="UP000799767">
    <property type="component" value="Unassembled WGS sequence"/>
</dbReference>
<protein>
    <recommendedName>
        <fullName evidence="7">Zn(2)-C6 fungal-type domain-containing protein</fullName>
    </recommendedName>
</protein>
<proteinExistence type="predicted"/>
<dbReference type="EMBL" id="MU001641">
    <property type="protein sequence ID" value="KAF2479413.1"/>
    <property type="molecule type" value="Genomic_DNA"/>
</dbReference>
<evidence type="ECO:0000256" key="2">
    <source>
        <dbReference type="ARBA" id="ARBA00022723"/>
    </source>
</evidence>
<organism evidence="8 9">
    <name type="scientific">Neohortaea acidophila</name>
    <dbReference type="NCBI Taxonomy" id="245834"/>
    <lineage>
        <taxon>Eukaryota</taxon>
        <taxon>Fungi</taxon>
        <taxon>Dikarya</taxon>
        <taxon>Ascomycota</taxon>
        <taxon>Pezizomycotina</taxon>
        <taxon>Dothideomycetes</taxon>
        <taxon>Dothideomycetidae</taxon>
        <taxon>Mycosphaerellales</taxon>
        <taxon>Teratosphaeriaceae</taxon>
        <taxon>Neohortaea</taxon>
    </lineage>
</organism>
<name>A0A6A6PIQ8_9PEZI</name>
<keyword evidence="4" id="KW-0804">Transcription</keyword>
<dbReference type="InterPro" id="IPR001138">
    <property type="entry name" value="Zn2Cys6_DnaBD"/>
</dbReference>
<feature type="domain" description="Zn(2)-C6 fungal-type" evidence="7">
    <location>
        <begin position="6"/>
        <end position="39"/>
    </location>
</feature>
<evidence type="ECO:0000256" key="3">
    <source>
        <dbReference type="ARBA" id="ARBA00023015"/>
    </source>
</evidence>
<dbReference type="OrthoDB" id="1924787at2759"/>
<dbReference type="GO" id="GO:0000981">
    <property type="term" value="F:DNA-binding transcription factor activity, RNA polymerase II-specific"/>
    <property type="evidence" value="ECO:0007669"/>
    <property type="project" value="InterPro"/>
</dbReference>
<dbReference type="GO" id="GO:0006351">
    <property type="term" value="P:DNA-templated transcription"/>
    <property type="evidence" value="ECO:0007669"/>
    <property type="project" value="InterPro"/>
</dbReference>
<dbReference type="PANTHER" id="PTHR47338">
    <property type="entry name" value="ZN(II)2CYS6 TRANSCRIPTION FACTOR (EUROFUNG)-RELATED"/>
    <property type="match status" value="1"/>
</dbReference>
<dbReference type="InterPro" id="IPR007219">
    <property type="entry name" value="XnlR_reg_dom"/>
</dbReference>
<accession>A0A6A6PIQ8</accession>
<evidence type="ECO:0000313" key="9">
    <source>
        <dbReference type="Proteomes" id="UP000799767"/>
    </source>
</evidence>
<dbReference type="GO" id="GO:0008270">
    <property type="term" value="F:zinc ion binding"/>
    <property type="evidence" value="ECO:0007669"/>
    <property type="project" value="InterPro"/>
</dbReference>
<keyword evidence="3" id="KW-0805">Transcription regulation</keyword>
<dbReference type="AlphaFoldDB" id="A0A6A6PIQ8"/>
<gene>
    <name evidence="8" type="ORF">BDY17DRAFT_327386</name>
</gene>
<evidence type="ECO:0000256" key="6">
    <source>
        <dbReference type="SAM" id="MobiDB-lite"/>
    </source>
</evidence>
<feature type="region of interest" description="Disordered" evidence="6">
    <location>
        <begin position="491"/>
        <end position="521"/>
    </location>
</feature>
<keyword evidence="2" id="KW-0479">Metal-binding</keyword>
<dbReference type="Pfam" id="PF04082">
    <property type="entry name" value="Fungal_trans"/>
    <property type="match status" value="1"/>
</dbReference>
<dbReference type="Gene3D" id="4.10.240.10">
    <property type="entry name" value="Zn(2)-C6 fungal-type DNA-binding domain"/>
    <property type="match status" value="1"/>
</dbReference>
<feature type="compositionally biased region" description="Polar residues" evidence="6">
    <location>
        <begin position="504"/>
        <end position="517"/>
    </location>
</feature>
<keyword evidence="9" id="KW-1185">Reference proteome</keyword>
<dbReference type="RefSeq" id="XP_033585983.1">
    <property type="nucleotide sequence ID" value="XM_033737667.1"/>
</dbReference>
<evidence type="ECO:0000313" key="8">
    <source>
        <dbReference type="EMBL" id="KAF2479413.1"/>
    </source>
</evidence>
<comment type="subcellular location">
    <subcellularLocation>
        <location evidence="1">Nucleus</location>
    </subcellularLocation>
</comment>
<evidence type="ECO:0000256" key="4">
    <source>
        <dbReference type="ARBA" id="ARBA00023163"/>
    </source>
</evidence>
<evidence type="ECO:0000256" key="1">
    <source>
        <dbReference type="ARBA" id="ARBA00004123"/>
    </source>
</evidence>
<dbReference type="GO" id="GO:0003677">
    <property type="term" value="F:DNA binding"/>
    <property type="evidence" value="ECO:0007669"/>
    <property type="project" value="InterPro"/>
</dbReference>
<dbReference type="PANTHER" id="PTHR47338:SF16">
    <property type="entry name" value="TRANSCRIPTION FACTOR, PUTATIVE (AFU_ORTHOLOGUE AFUA_2G09360)-RELATED"/>
    <property type="match status" value="1"/>
</dbReference>
<evidence type="ECO:0000259" key="7">
    <source>
        <dbReference type="PROSITE" id="PS50048"/>
    </source>
</evidence>
<reference evidence="8" key="1">
    <citation type="journal article" date="2020" name="Stud. Mycol.">
        <title>101 Dothideomycetes genomes: a test case for predicting lifestyles and emergence of pathogens.</title>
        <authorList>
            <person name="Haridas S."/>
            <person name="Albert R."/>
            <person name="Binder M."/>
            <person name="Bloem J."/>
            <person name="Labutti K."/>
            <person name="Salamov A."/>
            <person name="Andreopoulos B."/>
            <person name="Baker S."/>
            <person name="Barry K."/>
            <person name="Bills G."/>
            <person name="Bluhm B."/>
            <person name="Cannon C."/>
            <person name="Castanera R."/>
            <person name="Culley D."/>
            <person name="Daum C."/>
            <person name="Ezra D."/>
            <person name="Gonzalez J."/>
            <person name="Henrissat B."/>
            <person name="Kuo A."/>
            <person name="Liang C."/>
            <person name="Lipzen A."/>
            <person name="Lutzoni F."/>
            <person name="Magnuson J."/>
            <person name="Mondo S."/>
            <person name="Nolan M."/>
            <person name="Ohm R."/>
            <person name="Pangilinan J."/>
            <person name="Park H.-J."/>
            <person name="Ramirez L."/>
            <person name="Alfaro M."/>
            <person name="Sun H."/>
            <person name="Tritt A."/>
            <person name="Yoshinaga Y."/>
            <person name="Zwiers L.-H."/>
            <person name="Turgeon B."/>
            <person name="Goodwin S."/>
            <person name="Spatafora J."/>
            <person name="Crous P."/>
            <person name="Grigoriev I."/>
        </authorList>
    </citation>
    <scope>NUCLEOTIDE SEQUENCE</scope>
    <source>
        <strain evidence="8">CBS 113389</strain>
    </source>
</reference>
<dbReference type="GO" id="GO:0005634">
    <property type="term" value="C:nucleus"/>
    <property type="evidence" value="ECO:0007669"/>
    <property type="project" value="UniProtKB-SubCell"/>
</dbReference>
<dbReference type="PROSITE" id="PS50048">
    <property type="entry name" value="ZN2_CY6_FUNGAL_2"/>
    <property type="match status" value="1"/>
</dbReference>
<dbReference type="InterPro" id="IPR050815">
    <property type="entry name" value="TF_fung"/>
</dbReference>
<keyword evidence="5" id="KW-0539">Nucleus</keyword>
<dbReference type="CDD" id="cd00067">
    <property type="entry name" value="GAL4"/>
    <property type="match status" value="1"/>
</dbReference>